<keyword evidence="2" id="KW-1185">Reference proteome</keyword>
<dbReference type="AlphaFoldDB" id="D5C389"/>
<dbReference type="KEGG" id="nhl:Nhal_1866"/>
<proteinExistence type="predicted"/>
<reference evidence="2" key="1">
    <citation type="submission" date="2010-04" db="EMBL/GenBank/DDBJ databases">
        <title>Complete genome sequence of Nitrosococcus halophilus Nc4, a salt-adapted, aerobic obligate ammonia-oxidizing sulfur purple bacterium.</title>
        <authorList>
            <consortium name="US DOE Joint Genome Institute"/>
            <person name="Campbell M.A."/>
            <person name="Malfatti S.A."/>
            <person name="Chain P.S.G."/>
            <person name="Heidelberg J.F."/>
            <person name="Ward B.B."/>
            <person name="Klotz M.G."/>
        </authorList>
    </citation>
    <scope>NUCLEOTIDE SEQUENCE [LARGE SCALE GENOMIC DNA]</scope>
    <source>
        <strain evidence="2">Nc4</strain>
    </source>
</reference>
<evidence type="ECO:0000313" key="2">
    <source>
        <dbReference type="Proteomes" id="UP000001844"/>
    </source>
</evidence>
<dbReference type="STRING" id="472759.Nhal_1866"/>
<dbReference type="Proteomes" id="UP000001844">
    <property type="component" value="Chromosome"/>
</dbReference>
<dbReference type="HOGENOM" id="CLU_2735931_0_0_6"/>
<sequence length="71" mass="8023">MLSSYPETLNNASIFKHELFTRWVPKCKHIISESWALPPRTKVQGLRACASLGGLIGEKARAQRRQCRATL</sequence>
<name>D5C389_NITHN</name>
<gene>
    <name evidence="1" type="ordered locus">Nhal_1866</name>
</gene>
<protein>
    <submittedName>
        <fullName evidence="1">Uncharacterized protein</fullName>
    </submittedName>
</protein>
<evidence type="ECO:0000313" key="1">
    <source>
        <dbReference type="EMBL" id="ADE14981.1"/>
    </source>
</evidence>
<accession>D5C389</accession>
<organism evidence="1 2">
    <name type="scientific">Nitrosococcus halophilus (strain Nc4)</name>
    <dbReference type="NCBI Taxonomy" id="472759"/>
    <lineage>
        <taxon>Bacteria</taxon>
        <taxon>Pseudomonadati</taxon>
        <taxon>Pseudomonadota</taxon>
        <taxon>Gammaproteobacteria</taxon>
        <taxon>Chromatiales</taxon>
        <taxon>Chromatiaceae</taxon>
        <taxon>Nitrosococcus</taxon>
    </lineage>
</organism>
<dbReference type="EMBL" id="CP001798">
    <property type="protein sequence ID" value="ADE14981.1"/>
    <property type="molecule type" value="Genomic_DNA"/>
</dbReference>